<evidence type="ECO:0000256" key="9">
    <source>
        <dbReference type="ARBA" id="ARBA00022692"/>
    </source>
</evidence>
<dbReference type="PANTHER" id="PTHR15664:SF6">
    <property type="entry name" value="TRANSMEMBRANE PROTEIN 230"/>
    <property type="match status" value="1"/>
</dbReference>
<evidence type="ECO:0000256" key="12">
    <source>
        <dbReference type="ARBA" id="ARBA00023018"/>
    </source>
</evidence>
<dbReference type="GO" id="GO:0016020">
    <property type="term" value="C:membrane"/>
    <property type="evidence" value="ECO:0007669"/>
    <property type="project" value="UniProtKB-SubCell"/>
</dbReference>
<dbReference type="PANTHER" id="PTHR15664">
    <property type="entry name" value="C20ORF30 PROTEIN"/>
    <property type="match status" value="1"/>
</dbReference>
<evidence type="ECO:0000256" key="3">
    <source>
        <dbReference type="ARBA" id="ARBA00004234"/>
    </source>
</evidence>
<evidence type="ECO:0000256" key="2">
    <source>
        <dbReference type="ARBA" id="ARBA00004172"/>
    </source>
</evidence>
<evidence type="ECO:0000256" key="18">
    <source>
        <dbReference type="SAM" id="Phobius"/>
    </source>
</evidence>
<keyword evidence="14 18" id="KW-0472">Membrane</keyword>
<comment type="function">
    <text evidence="16">Involved in trafficking and recycling of synaptic vesicles.</text>
</comment>
<name>A0A1Y1IJN3_KLENI</name>
<evidence type="ECO:0000256" key="8">
    <source>
        <dbReference type="ARBA" id="ARBA00007743"/>
    </source>
</evidence>
<evidence type="ECO:0000256" key="10">
    <source>
        <dbReference type="ARBA" id="ARBA00022753"/>
    </source>
</evidence>
<dbReference type="GO" id="GO:0005794">
    <property type="term" value="C:Golgi apparatus"/>
    <property type="evidence" value="ECO:0007669"/>
    <property type="project" value="UniProtKB-SubCell"/>
</dbReference>
<keyword evidence="9 18" id="KW-0812">Transmembrane</keyword>
<dbReference type="GO" id="GO:0005769">
    <property type="term" value="C:early endosome"/>
    <property type="evidence" value="ECO:0007669"/>
    <property type="project" value="UniProtKB-SubCell"/>
</dbReference>
<feature type="transmembrane region" description="Helical" evidence="18">
    <location>
        <begin position="30"/>
        <end position="53"/>
    </location>
</feature>
<dbReference type="OrthoDB" id="5597044at2759"/>
<gene>
    <name evidence="19" type="ORF">KFL_004200040</name>
</gene>
<evidence type="ECO:0000256" key="15">
    <source>
        <dbReference type="ARBA" id="ARBA00023329"/>
    </source>
</evidence>
<dbReference type="Pfam" id="PF05915">
    <property type="entry name" value="TMEM_230_134"/>
    <property type="match status" value="1"/>
</dbReference>
<dbReference type="GO" id="GO:0012505">
    <property type="term" value="C:endomembrane system"/>
    <property type="evidence" value="ECO:0000318"/>
    <property type="project" value="GO_Central"/>
</dbReference>
<evidence type="ECO:0000256" key="14">
    <source>
        <dbReference type="ARBA" id="ARBA00023136"/>
    </source>
</evidence>
<comment type="similarity">
    <text evidence="8">Belongs to the TMEM134/TMEM230 family.</text>
</comment>
<proteinExistence type="inferred from homology"/>
<reference evidence="19 20" key="1">
    <citation type="journal article" date="2014" name="Nat. Commun.">
        <title>Klebsormidium flaccidum genome reveals primary factors for plant terrestrial adaptation.</title>
        <authorList>
            <person name="Hori K."/>
            <person name="Maruyama F."/>
            <person name="Fujisawa T."/>
            <person name="Togashi T."/>
            <person name="Yamamoto N."/>
            <person name="Seo M."/>
            <person name="Sato S."/>
            <person name="Yamada T."/>
            <person name="Mori H."/>
            <person name="Tajima N."/>
            <person name="Moriyama T."/>
            <person name="Ikeuchi M."/>
            <person name="Watanabe M."/>
            <person name="Wada H."/>
            <person name="Kobayashi K."/>
            <person name="Saito M."/>
            <person name="Masuda T."/>
            <person name="Sasaki-Sekimoto Y."/>
            <person name="Mashiguchi K."/>
            <person name="Awai K."/>
            <person name="Shimojima M."/>
            <person name="Masuda S."/>
            <person name="Iwai M."/>
            <person name="Nobusawa T."/>
            <person name="Narise T."/>
            <person name="Kondo S."/>
            <person name="Saito H."/>
            <person name="Sato R."/>
            <person name="Murakawa M."/>
            <person name="Ihara Y."/>
            <person name="Oshima-Yamada Y."/>
            <person name="Ohtaka K."/>
            <person name="Satoh M."/>
            <person name="Sonobe K."/>
            <person name="Ishii M."/>
            <person name="Ohtani R."/>
            <person name="Kanamori-Sato M."/>
            <person name="Honoki R."/>
            <person name="Miyazaki D."/>
            <person name="Mochizuki H."/>
            <person name="Umetsu J."/>
            <person name="Higashi K."/>
            <person name="Shibata D."/>
            <person name="Kamiya Y."/>
            <person name="Sato N."/>
            <person name="Nakamura Y."/>
            <person name="Tabata S."/>
            <person name="Ida S."/>
            <person name="Kurokawa K."/>
            <person name="Ohta H."/>
        </authorList>
    </citation>
    <scope>NUCLEOTIDE SEQUENCE [LARGE SCALE GENOMIC DNA]</scope>
    <source>
        <strain evidence="19 20">NIES-2285</strain>
    </source>
</reference>
<dbReference type="GO" id="GO:0005776">
    <property type="term" value="C:autophagosome"/>
    <property type="evidence" value="ECO:0007669"/>
    <property type="project" value="UniProtKB-SubCell"/>
</dbReference>
<evidence type="ECO:0000256" key="11">
    <source>
        <dbReference type="ARBA" id="ARBA00022989"/>
    </source>
</evidence>
<evidence type="ECO:0000256" key="13">
    <source>
        <dbReference type="ARBA" id="ARBA00023034"/>
    </source>
</evidence>
<dbReference type="InterPro" id="IPR044234">
    <property type="entry name" value="TMEM230"/>
</dbReference>
<dbReference type="EMBL" id="DF237369">
    <property type="protein sequence ID" value="GAQ88348.1"/>
    <property type="molecule type" value="Genomic_DNA"/>
</dbReference>
<keyword evidence="10" id="KW-0967">Endosome</keyword>
<evidence type="ECO:0000256" key="4">
    <source>
        <dbReference type="ARBA" id="ARBA00004412"/>
    </source>
</evidence>
<dbReference type="GO" id="GO:0005770">
    <property type="term" value="C:late endosome"/>
    <property type="evidence" value="ECO:0007669"/>
    <property type="project" value="UniProtKB-SubCell"/>
</dbReference>
<organism evidence="19 20">
    <name type="scientific">Klebsormidium nitens</name>
    <name type="common">Green alga</name>
    <name type="synonym">Ulothrix nitens</name>
    <dbReference type="NCBI Taxonomy" id="105231"/>
    <lineage>
        <taxon>Eukaryota</taxon>
        <taxon>Viridiplantae</taxon>
        <taxon>Streptophyta</taxon>
        <taxon>Klebsormidiophyceae</taxon>
        <taxon>Klebsormidiales</taxon>
        <taxon>Klebsormidiaceae</taxon>
        <taxon>Klebsormidium</taxon>
    </lineage>
</organism>
<accession>A0A1Y1IJN3</accession>
<evidence type="ECO:0000256" key="5">
    <source>
        <dbReference type="ARBA" id="ARBA00004419"/>
    </source>
</evidence>
<keyword evidence="15" id="KW-0968">Cytoplasmic vesicle</keyword>
<dbReference type="Proteomes" id="UP000054558">
    <property type="component" value="Unassembled WGS sequence"/>
</dbReference>
<evidence type="ECO:0000313" key="20">
    <source>
        <dbReference type="Proteomes" id="UP000054558"/>
    </source>
</evidence>
<feature type="transmembrane region" description="Helical" evidence="18">
    <location>
        <begin position="59"/>
        <end position="78"/>
    </location>
</feature>
<keyword evidence="11 18" id="KW-1133">Transmembrane helix</keyword>
<evidence type="ECO:0000256" key="16">
    <source>
        <dbReference type="ARBA" id="ARBA00024003"/>
    </source>
</evidence>
<dbReference type="GO" id="GO:0055037">
    <property type="term" value="C:recycling endosome"/>
    <property type="evidence" value="ECO:0007669"/>
    <property type="project" value="UniProtKB-SubCell"/>
</dbReference>
<evidence type="ECO:0000256" key="17">
    <source>
        <dbReference type="ARBA" id="ARBA00024088"/>
    </source>
</evidence>
<evidence type="ECO:0000313" key="19">
    <source>
        <dbReference type="EMBL" id="GAQ88348.1"/>
    </source>
</evidence>
<sequence>MTGIERLYSMQNFDENGSLIVHHRPPYKEILLAVGLLTLGAAGIVIGMVMIYNKIGGDHLHGIVFTILGGLLFLPGFYETRIAYYAYKGYKGFSFANIPAV</sequence>
<evidence type="ECO:0000256" key="7">
    <source>
        <dbReference type="ARBA" id="ARBA00004603"/>
    </source>
</evidence>
<keyword evidence="13" id="KW-0333">Golgi apparatus</keyword>
<evidence type="ECO:0000256" key="6">
    <source>
        <dbReference type="ARBA" id="ARBA00004601"/>
    </source>
</evidence>
<dbReference type="AlphaFoldDB" id="A0A1Y1IJN3"/>
<evidence type="ECO:0000256" key="1">
    <source>
        <dbReference type="ARBA" id="ARBA00004141"/>
    </source>
</evidence>
<protein>
    <recommendedName>
        <fullName evidence="17">Transmembrane protein 230</fullName>
    </recommendedName>
</protein>
<comment type="subcellular location">
    <subcellularLocation>
        <location evidence="5">Cytoplasmic vesicle</location>
        <location evidence="5">Autophagosome</location>
    </subcellularLocation>
    <subcellularLocation>
        <location evidence="3">Cytoplasmic vesicle</location>
        <location evidence="3">Secretory vesicle</location>
        <location evidence="3">Synaptic vesicle</location>
    </subcellularLocation>
    <subcellularLocation>
        <location evidence="4">Early endosome</location>
    </subcellularLocation>
    <subcellularLocation>
        <location evidence="6">Golgi apparatus</location>
        <location evidence="6">trans-Golgi network</location>
    </subcellularLocation>
    <subcellularLocation>
        <location evidence="7">Late endosome</location>
    </subcellularLocation>
    <subcellularLocation>
        <location evidence="1">Membrane</location>
        <topology evidence="1">Multi-pass membrane protein</topology>
    </subcellularLocation>
    <subcellularLocation>
        <location evidence="2">Recycling endosome</location>
    </subcellularLocation>
</comment>
<dbReference type="InterPro" id="IPR008590">
    <property type="entry name" value="TMEM_230/134"/>
</dbReference>
<dbReference type="OMA" id="AYYAYYK"/>
<keyword evidence="20" id="KW-1185">Reference proteome</keyword>
<keyword evidence="12" id="KW-0770">Synapse</keyword>